<evidence type="ECO:0000313" key="2">
    <source>
        <dbReference type="EMBL" id="KPQ19381.1"/>
    </source>
</evidence>
<gene>
    <name evidence="2" type="ORF">HLUCCX10_02685</name>
</gene>
<protein>
    <submittedName>
        <fullName evidence="2">Uncharacterized protein</fullName>
    </submittedName>
</protein>
<evidence type="ECO:0000313" key="3">
    <source>
        <dbReference type="Proteomes" id="UP000050421"/>
    </source>
</evidence>
<feature type="transmembrane region" description="Helical" evidence="1">
    <location>
        <begin position="39"/>
        <end position="59"/>
    </location>
</feature>
<reference evidence="2 3" key="1">
    <citation type="submission" date="2015-09" db="EMBL/GenBank/DDBJ databases">
        <title>Identification and resolution of microdiversity through metagenomic sequencing of parallel consortia.</title>
        <authorList>
            <person name="Nelson W.C."/>
            <person name="Romine M.F."/>
            <person name="Lindemann S.R."/>
        </authorList>
    </citation>
    <scope>NUCLEOTIDE SEQUENCE [LARGE SCALE GENOMIC DNA]</scope>
    <source>
        <strain evidence="2">HL-49</strain>
    </source>
</reference>
<feature type="transmembrane region" description="Helical" evidence="1">
    <location>
        <begin position="96"/>
        <end position="119"/>
    </location>
</feature>
<feature type="transmembrane region" description="Helical" evidence="1">
    <location>
        <begin position="12"/>
        <end position="33"/>
    </location>
</feature>
<dbReference type="STRING" id="1305737.GCA_000526355_02398"/>
<proteinExistence type="predicted"/>
<keyword evidence="1" id="KW-0812">Transmembrane</keyword>
<dbReference type="Proteomes" id="UP000050421">
    <property type="component" value="Unassembled WGS sequence"/>
</dbReference>
<dbReference type="AlphaFoldDB" id="A0A0P7YUL1"/>
<dbReference type="EMBL" id="LJXT01000010">
    <property type="protein sequence ID" value="KPQ19381.1"/>
    <property type="molecule type" value="Genomic_DNA"/>
</dbReference>
<organism evidence="2 3">
    <name type="scientific">Algoriphagus marincola HL-49</name>
    <dbReference type="NCBI Taxonomy" id="1305737"/>
    <lineage>
        <taxon>Bacteria</taxon>
        <taxon>Pseudomonadati</taxon>
        <taxon>Bacteroidota</taxon>
        <taxon>Cytophagia</taxon>
        <taxon>Cytophagales</taxon>
        <taxon>Cyclobacteriaceae</taxon>
        <taxon>Algoriphagus</taxon>
    </lineage>
</organism>
<accession>A0A0P7YUL1</accession>
<name>A0A0P7YUL1_9BACT</name>
<dbReference type="PATRIC" id="fig|1305737.6.peg.1205"/>
<evidence type="ECO:0000256" key="1">
    <source>
        <dbReference type="SAM" id="Phobius"/>
    </source>
</evidence>
<sequence>MKFLQNIHFRFFLLSAIIAILILGLQVFFPVIIHERIWHIYFFLLILSFLIALLNSALLKAFAENFFHISVLAMILRLVASLVFVGVEVWPGMENIILFIADFFVIFLFYLIFDIYAFLSNLRPISK</sequence>
<comment type="caution">
    <text evidence="2">The sequence shown here is derived from an EMBL/GenBank/DDBJ whole genome shotgun (WGS) entry which is preliminary data.</text>
</comment>
<keyword evidence="1" id="KW-1133">Transmembrane helix</keyword>
<feature type="transmembrane region" description="Helical" evidence="1">
    <location>
        <begin position="66"/>
        <end position="90"/>
    </location>
</feature>
<keyword evidence="1" id="KW-0472">Membrane</keyword>